<comment type="subcellular location">
    <subcellularLocation>
        <location evidence="1 14">Endoplasmic reticulum membrane</location>
        <topology evidence="1 14">Multi-pass membrane protein</topology>
    </subcellularLocation>
</comment>
<evidence type="ECO:0000256" key="11">
    <source>
        <dbReference type="ARBA" id="ARBA00023098"/>
    </source>
</evidence>
<evidence type="ECO:0000256" key="8">
    <source>
        <dbReference type="ARBA" id="ARBA00022798"/>
    </source>
</evidence>
<comment type="pathway">
    <text evidence="2">Glycerolipid metabolism; triacylglycerol biosynthesis.</text>
</comment>
<organism evidence="15">
    <name type="scientific">Chromera velia CCMP2878</name>
    <dbReference type="NCBI Taxonomy" id="1169474"/>
    <lineage>
        <taxon>Eukaryota</taxon>
        <taxon>Sar</taxon>
        <taxon>Alveolata</taxon>
        <taxon>Colpodellida</taxon>
        <taxon>Chromeraceae</taxon>
        <taxon>Chromera</taxon>
    </lineage>
</organism>
<keyword evidence="9 14" id="KW-0256">Endoplasmic reticulum</keyword>
<dbReference type="PhylomeDB" id="A0A0G4FP85"/>
<dbReference type="VEuPathDB" id="CryptoDB:Cvel_3546"/>
<dbReference type="GO" id="GO:0019432">
    <property type="term" value="P:triglyceride biosynthetic process"/>
    <property type="evidence" value="ECO:0007669"/>
    <property type="project" value="TreeGrafter"/>
</dbReference>
<evidence type="ECO:0000256" key="9">
    <source>
        <dbReference type="ARBA" id="ARBA00022824"/>
    </source>
</evidence>
<dbReference type="GO" id="GO:0006071">
    <property type="term" value="P:glycerol metabolic process"/>
    <property type="evidence" value="ECO:0007669"/>
    <property type="project" value="UniProtKB-KW"/>
</dbReference>
<accession>A0A0G4FP85</accession>
<evidence type="ECO:0000256" key="7">
    <source>
        <dbReference type="ARBA" id="ARBA00022692"/>
    </source>
</evidence>
<evidence type="ECO:0000256" key="2">
    <source>
        <dbReference type="ARBA" id="ARBA00004771"/>
    </source>
</evidence>
<keyword evidence="7 14" id="KW-0812">Transmembrane</keyword>
<protein>
    <recommendedName>
        <fullName evidence="14">Acyltransferase</fullName>
        <ecNumber evidence="14">2.3.1.-</ecNumber>
    </recommendedName>
</protein>
<evidence type="ECO:0000256" key="4">
    <source>
        <dbReference type="ARBA" id="ARBA00005420"/>
    </source>
</evidence>
<evidence type="ECO:0000256" key="10">
    <source>
        <dbReference type="ARBA" id="ARBA00022989"/>
    </source>
</evidence>
<feature type="transmembrane region" description="Helical" evidence="14">
    <location>
        <begin position="21"/>
        <end position="43"/>
    </location>
</feature>
<evidence type="ECO:0000256" key="3">
    <source>
        <dbReference type="ARBA" id="ARBA00005189"/>
    </source>
</evidence>
<keyword evidence="6 14" id="KW-0808">Transferase</keyword>
<sequence>MPGKTVIECSKPLKLFERIVLDIWLIVFYCTIHVAIFGSLCLAFSSFRLYAFLLVLLYIAATCAYADSTKEGAPWREFTENFYFIGLGRRFFPLTVTLTDGLWNLAETFHKASEEERREIQKQQWIIASFPHGVECNYRLLVDGLLYRALPFLGPWRSLAASVLFRVPFLREVALFTHCVDASRDTAEFCLRKGFSIQLIPGGEMEQVLTHKGKETVYLKRRTGFIRLALKFQAKVIPQYVFGQNDCFETTTFLLGLRTWIVKNLRMCFTLSWGSWSPIHSQKVAQNVVFGDPLDAATFAREWIKKKGKDAEGVDIDKWRGKGKEAEPPKELIEACHAEFMRRLTETFDTFKGEYGYGSRELQVI</sequence>
<dbReference type="AlphaFoldDB" id="A0A0G4FP85"/>
<reference evidence="15" key="1">
    <citation type="submission" date="2014-11" db="EMBL/GenBank/DDBJ databases">
        <authorList>
            <person name="Otto D Thomas"/>
            <person name="Naeem Raeece"/>
        </authorList>
    </citation>
    <scope>NUCLEOTIDE SEQUENCE</scope>
</reference>
<dbReference type="GO" id="GO:0005789">
    <property type="term" value="C:endoplasmic reticulum membrane"/>
    <property type="evidence" value="ECO:0007669"/>
    <property type="project" value="UniProtKB-SubCell"/>
</dbReference>
<dbReference type="InterPro" id="IPR007130">
    <property type="entry name" value="DAGAT"/>
</dbReference>
<proteinExistence type="inferred from homology"/>
<dbReference type="Pfam" id="PF03982">
    <property type="entry name" value="DAGAT"/>
    <property type="match status" value="1"/>
</dbReference>
<evidence type="ECO:0000256" key="14">
    <source>
        <dbReference type="RuleBase" id="RU367023"/>
    </source>
</evidence>
<evidence type="ECO:0000256" key="6">
    <source>
        <dbReference type="ARBA" id="ARBA00022679"/>
    </source>
</evidence>
<evidence type="ECO:0000256" key="5">
    <source>
        <dbReference type="ARBA" id="ARBA00022516"/>
    </source>
</evidence>
<dbReference type="GO" id="GO:0004144">
    <property type="term" value="F:diacylglycerol O-acyltransferase activity"/>
    <property type="evidence" value="ECO:0007669"/>
    <property type="project" value="TreeGrafter"/>
</dbReference>
<evidence type="ECO:0000256" key="13">
    <source>
        <dbReference type="ARBA" id="ARBA00023315"/>
    </source>
</evidence>
<keyword evidence="13" id="KW-0012">Acyltransferase</keyword>
<keyword evidence="10 14" id="KW-1133">Transmembrane helix</keyword>
<feature type="transmembrane region" description="Helical" evidence="14">
    <location>
        <begin position="49"/>
        <end position="66"/>
    </location>
</feature>
<comment type="similarity">
    <text evidence="4 14">Belongs to the diacylglycerol acyltransferase family.</text>
</comment>
<gene>
    <name evidence="15" type="ORF">Cvel_3546</name>
</gene>
<keyword evidence="8" id="KW-0319">Glycerol metabolism</keyword>
<dbReference type="PANTHER" id="PTHR12317:SF0">
    <property type="entry name" value="ACYLTRANSFERASE"/>
    <property type="match status" value="1"/>
</dbReference>
<evidence type="ECO:0000256" key="12">
    <source>
        <dbReference type="ARBA" id="ARBA00023136"/>
    </source>
</evidence>
<keyword evidence="11" id="KW-0443">Lipid metabolism</keyword>
<name>A0A0G4FP85_9ALVE</name>
<evidence type="ECO:0000313" key="15">
    <source>
        <dbReference type="EMBL" id="CEM15643.1"/>
    </source>
</evidence>
<keyword evidence="12 14" id="KW-0472">Membrane</keyword>
<keyword evidence="5" id="KW-0444">Lipid biosynthesis</keyword>
<dbReference type="PANTHER" id="PTHR12317">
    <property type="entry name" value="DIACYLGLYCEROL O-ACYLTRANSFERASE"/>
    <property type="match status" value="1"/>
</dbReference>
<dbReference type="EC" id="2.3.1.-" evidence="14"/>
<dbReference type="EMBL" id="CDMZ01000496">
    <property type="protein sequence ID" value="CEM15643.1"/>
    <property type="molecule type" value="Genomic_DNA"/>
</dbReference>
<evidence type="ECO:0000256" key="1">
    <source>
        <dbReference type="ARBA" id="ARBA00004477"/>
    </source>
</evidence>
<comment type="pathway">
    <text evidence="3">Lipid metabolism.</text>
</comment>